<accession>A0ABU3E5P6</accession>
<feature type="transmembrane region" description="Helical" evidence="1">
    <location>
        <begin position="52"/>
        <end position="72"/>
    </location>
</feature>
<dbReference type="InterPro" id="IPR025407">
    <property type="entry name" value="DUF4133"/>
</dbReference>
<evidence type="ECO:0000313" key="2">
    <source>
        <dbReference type="EMBL" id="MDT0691228.1"/>
    </source>
</evidence>
<dbReference type="RefSeq" id="WP_311686524.1">
    <property type="nucleotide sequence ID" value="NZ_JAVRHM010000021.1"/>
</dbReference>
<keyword evidence="1" id="KW-0812">Transmembrane</keyword>
<evidence type="ECO:0000313" key="3">
    <source>
        <dbReference type="Proteomes" id="UP001261624"/>
    </source>
</evidence>
<gene>
    <name evidence="2" type="ORF">RM549_15640</name>
</gene>
<name>A0ABU3E5P6_9FLAO</name>
<sequence>MSKEIYFINKNIDRPLVFKGLKAQYIYYYLGVVVIAFILFALLNSFGVNTLGTVLIVGAFAFLGIKGVTAISDRFGKDGLQKYFAKKKLPEYIQIESRDYFLKLKK</sequence>
<keyword evidence="1" id="KW-1133">Transmembrane helix</keyword>
<keyword evidence="1" id="KW-0472">Membrane</keyword>
<comment type="caution">
    <text evidence="2">The sequence shown here is derived from an EMBL/GenBank/DDBJ whole genome shotgun (WGS) entry which is preliminary data.</text>
</comment>
<reference evidence="2 3" key="1">
    <citation type="submission" date="2023-09" db="EMBL/GenBank/DDBJ databases">
        <authorList>
            <person name="Rey-Velasco X."/>
        </authorList>
    </citation>
    <scope>NUCLEOTIDE SEQUENCE [LARGE SCALE GENOMIC DNA]</scope>
    <source>
        <strain evidence="2 3">F188</strain>
    </source>
</reference>
<feature type="transmembrane region" description="Helical" evidence="1">
    <location>
        <begin position="26"/>
        <end position="46"/>
    </location>
</feature>
<keyword evidence="3" id="KW-1185">Reference proteome</keyword>
<proteinExistence type="predicted"/>
<evidence type="ECO:0000256" key="1">
    <source>
        <dbReference type="SAM" id="Phobius"/>
    </source>
</evidence>
<dbReference type="EMBL" id="JAVRHM010000021">
    <property type="protein sequence ID" value="MDT0691228.1"/>
    <property type="molecule type" value="Genomic_DNA"/>
</dbReference>
<organism evidence="2 3">
    <name type="scientific">Autumnicola patrickiae</name>
    <dbReference type="NCBI Taxonomy" id="3075591"/>
    <lineage>
        <taxon>Bacteria</taxon>
        <taxon>Pseudomonadati</taxon>
        <taxon>Bacteroidota</taxon>
        <taxon>Flavobacteriia</taxon>
        <taxon>Flavobacteriales</taxon>
        <taxon>Flavobacteriaceae</taxon>
        <taxon>Autumnicola</taxon>
    </lineage>
</organism>
<dbReference type="Pfam" id="PF13571">
    <property type="entry name" value="DUF4133"/>
    <property type="match status" value="1"/>
</dbReference>
<dbReference type="Proteomes" id="UP001261624">
    <property type="component" value="Unassembled WGS sequence"/>
</dbReference>
<protein>
    <submittedName>
        <fullName evidence="2">DUF4133 domain-containing protein</fullName>
    </submittedName>
</protein>